<gene>
    <name evidence="8" type="ORF">JF547_14840</name>
</gene>
<evidence type="ECO:0000256" key="7">
    <source>
        <dbReference type="SAM" id="Phobius"/>
    </source>
</evidence>
<feature type="transmembrane region" description="Helical" evidence="7">
    <location>
        <begin position="159"/>
        <end position="183"/>
    </location>
</feature>
<evidence type="ECO:0000256" key="4">
    <source>
        <dbReference type="ARBA" id="ARBA00022692"/>
    </source>
</evidence>
<dbReference type="GO" id="GO:0042910">
    <property type="term" value="F:xenobiotic transmembrane transporter activity"/>
    <property type="evidence" value="ECO:0007669"/>
    <property type="project" value="InterPro"/>
</dbReference>
<protein>
    <submittedName>
        <fullName evidence="8">MATE family efflux transporter</fullName>
    </submittedName>
</protein>
<feature type="transmembrane region" description="Helical" evidence="7">
    <location>
        <begin position="189"/>
        <end position="211"/>
    </location>
</feature>
<evidence type="ECO:0000256" key="1">
    <source>
        <dbReference type="ARBA" id="ARBA00004429"/>
    </source>
</evidence>
<sequence>MTEKFERKNLFQLCLPLFLYGIMTIVVSSIGTMLLSNYSDELAASVSMANQILGLGYDLSGLMSIGALILISQYLGRDQVEDARMIAQIGFIASIVFGVIIAVVLAGGAVFYTDWINTPPEILEDVLIYIYGMSVGMIFYGFINTAIAALRGFGRTIEILWFGAIGSVAYLALSYVLIYGFWIFPELGIYGPILSNLVIRTFKIGLLIWILKWKLGLSVFHIPPGLWQQTKKIFKLSYPSVGEALGYQLYQLFVVSLIAGLGVTAVLTRSYSLTLTQLMAMIMLVISYGNEVLIGYDKGAEENEAAYRRGVKTSLGTAFVIMGVAVLVWFFAEPLLRLFTQDMAIITASQDILMLHIVLTPFQVTNLILFNSLKAVGDVNRPVITNLSITFAVAIPLSWLFASHLEFGVKGLWYALIIEEMVKASAMFMLWRYRSWQRLHVLDEDRLPKQEA</sequence>
<dbReference type="PIRSF" id="PIRSF006603">
    <property type="entry name" value="DinF"/>
    <property type="match status" value="1"/>
</dbReference>
<organism evidence="8 9">
    <name type="scientific">Thalassospira povalilytica</name>
    <dbReference type="NCBI Taxonomy" id="732237"/>
    <lineage>
        <taxon>Bacteria</taxon>
        <taxon>Pseudomonadati</taxon>
        <taxon>Pseudomonadota</taxon>
        <taxon>Alphaproteobacteria</taxon>
        <taxon>Rhodospirillales</taxon>
        <taxon>Thalassospiraceae</taxon>
        <taxon>Thalassospira</taxon>
    </lineage>
</organism>
<feature type="transmembrane region" description="Helical" evidence="7">
    <location>
        <begin position="274"/>
        <end position="294"/>
    </location>
</feature>
<keyword evidence="2" id="KW-0813">Transport</keyword>
<proteinExistence type="predicted"/>
<reference evidence="8" key="1">
    <citation type="submission" date="2020-12" db="EMBL/GenBank/DDBJ databases">
        <title>Oil enriched cultivation method for isolating marine PHA-producing bacteria.</title>
        <authorList>
            <person name="Zheng W."/>
            <person name="Yu S."/>
            <person name="Huang Y."/>
        </authorList>
    </citation>
    <scope>NUCLEOTIDE SEQUENCE</scope>
    <source>
        <strain evidence="8">SY-2-3</strain>
    </source>
</reference>
<dbReference type="PANTHER" id="PTHR42925">
    <property type="entry name" value="MULTIDRUG AND TOXIN EFFLUX PROTEIN MATE FAMILY"/>
    <property type="match status" value="1"/>
</dbReference>
<dbReference type="GO" id="GO:0015297">
    <property type="term" value="F:antiporter activity"/>
    <property type="evidence" value="ECO:0007669"/>
    <property type="project" value="InterPro"/>
</dbReference>
<feature type="transmembrane region" description="Helical" evidence="7">
    <location>
        <begin position="352"/>
        <end position="371"/>
    </location>
</feature>
<feature type="transmembrane region" description="Helical" evidence="7">
    <location>
        <begin position="87"/>
        <end position="111"/>
    </location>
</feature>
<dbReference type="InterPro" id="IPR047135">
    <property type="entry name" value="YsiQ"/>
</dbReference>
<dbReference type="InterPro" id="IPR048279">
    <property type="entry name" value="MdtK-like"/>
</dbReference>
<dbReference type="Pfam" id="PF01554">
    <property type="entry name" value="MatE"/>
    <property type="match status" value="2"/>
</dbReference>
<evidence type="ECO:0000313" key="8">
    <source>
        <dbReference type="EMBL" id="MBN8197741.1"/>
    </source>
</evidence>
<keyword evidence="6 7" id="KW-0472">Membrane</keyword>
<evidence type="ECO:0000313" key="9">
    <source>
        <dbReference type="Proteomes" id="UP000664405"/>
    </source>
</evidence>
<keyword evidence="4 7" id="KW-0812">Transmembrane</keyword>
<feature type="transmembrane region" description="Helical" evidence="7">
    <location>
        <begin position="55"/>
        <end position="75"/>
    </location>
</feature>
<feature type="transmembrane region" description="Helical" evidence="7">
    <location>
        <begin position="383"/>
        <end position="405"/>
    </location>
</feature>
<keyword evidence="5 7" id="KW-1133">Transmembrane helix</keyword>
<dbReference type="InterPro" id="IPR002528">
    <property type="entry name" value="MATE_fam"/>
</dbReference>
<dbReference type="Proteomes" id="UP000664405">
    <property type="component" value="Unassembled WGS sequence"/>
</dbReference>
<feature type="transmembrane region" description="Helical" evidence="7">
    <location>
        <begin position="315"/>
        <end position="332"/>
    </location>
</feature>
<comment type="subcellular location">
    <subcellularLocation>
        <location evidence="1">Cell inner membrane</location>
        <topology evidence="1">Multi-pass membrane protein</topology>
    </subcellularLocation>
</comment>
<dbReference type="RefSeq" id="WP_206927863.1">
    <property type="nucleotide sequence ID" value="NZ_JAEKJW010000003.1"/>
</dbReference>
<feature type="transmembrane region" description="Helical" evidence="7">
    <location>
        <begin position="12"/>
        <end position="35"/>
    </location>
</feature>
<evidence type="ECO:0000256" key="3">
    <source>
        <dbReference type="ARBA" id="ARBA00022475"/>
    </source>
</evidence>
<feature type="transmembrane region" description="Helical" evidence="7">
    <location>
        <begin position="249"/>
        <end position="268"/>
    </location>
</feature>
<accession>A0A8I1SKS7</accession>
<evidence type="ECO:0000256" key="2">
    <source>
        <dbReference type="ARBA" id="ARBA00022448"/>
    </source>
</evidence>
<dbReference type="AlphaFoldDB" id="A0A8I1SKS7"/>
<keyword evidence="3" id="KW-1003">Cell membrane</keyword>
<feature type="transmembrane region" description="Helical" evidence="7">
    <location>
        <begin position="411"/>
        <end position="431"/>
    </location>
</feature>
<dbReference type="GO" id="GO:0005886">
    <property type="term" value="C:plasma membrane"/>
    <property type="evidence" value="ECO:0007669"/>
    <property type="project" value="UniProtKB-SubCell"/>
</dbReference>
<evidence type="ECO:0000256" key="6">
    <source>
        <dbReference type="ARBA" id="ARBA00023136"/>
    </source>
</evidence>
<name>A0A8I1SKS7_9PROT</name>
<comment type="caution">
    <text evidence="8">The sequence shown here is derived from an EMBL/GenBank/DDBJ whole genome shotgun (WGS) entry which is preliminary data.</text>
</comment>
<dbReference type="CDD" id="cd13134">
    <property type="entry name" value="MATE_like_8"/>
    <property type="match status" value="1"/>
</dbReference>
<feature type="transmembrane region" description="Helical" evidence="7">
    <location>
        <begin position="126"/>
        <end position="147"/>
    </location>
</feature>
<dbReference type="EMBL" id="JAEKJW010000003">
    <property type="protein sequence ID" value="MBN8197741.1"/>
    <property type="molecule type" value="Genomic_DNA"/>
</dbReference>
<evidence type="ECO:0000256" key="5">
    <source>
        <dbReference type="ARBA" id="ARBA00022989"/>
    </source>
</evidence>
<dbReference type="PANTHER" id="PTHR42925:SF2">
    <property type="entry name" value="NA+ DRIVEN MULTIDRUG EFFLUX PUMP"/>
    <property type="match status" value="1"/>
</dbReference>